<comment type="catalytic activity">
    <reaction evidence="1">
        <text>ATP + protein L-histidine = ADP + protein N-phospho-L-histidine.</text>
        <dbReference type="EC" id="2.7.13.3"/>
    </reaction>
</comment>
<dbReference type="SUPFAM" id="SSF55874">
    <property type="entry name" value="ATPase domain of HSP90 chaperone/DNA topoisomerase II/histidine kinase"/>
    <property type="match status" value="1"/>
</dbReference>
<dbReference type="InterPro" id="IPR036890">
    <property type="entry name" value="HATPase_C_sf"/>
</dbReference>
<dbReference type="Pfam" id="PF02518">
    <property type="entry name" value="HATPase_c"/>
    <property type="match status" value="1"/>
</dbReference>
<dbReference type="InterPro" id="IPR004358">
    <property type="entry name" value="Sig_transdc_His_kin-like_C"/>
</dbReference>
<reference evidence="10" key="2">
    <citation type="submission" date="2023-07" db="EMBL/GenBank/DDBJ databases">
        <title>Duganella aceri sp. nov., isolated from tree sap.</title>
        <authorList>
            <person name="Kim I.S."/>
        </authorList>
    </citation>
    <scope>NUCLEOTIDE SEQUENCE [LARGE SCALE GENOMIC DNA]</scope>
    <source>
        <strain evidence="10">SAP-35</strain>
    </source>
</reference>
<keyword evidence="6" id="KW-0067">ATP-binding</keyword>
<dbReference type="Proteomes" id="UP000666369">
    <property type="component" value="Unassembled WGS sequence"/>
</dbReference>
<evidence type="ECO:0000256" key="7">
    <source>
        <dbReference type="ARBA" id="ARBA00023012"/>
    </source>
</evidence>
<keyword evidence="10" id="KW-1185">Reference proteome</keyword>
<evidence type="ECO:0000259" key="8">
    <source>
        <dbReference type="PROSITE" id="PS50109"/>
    </source>
</evidence>
<reference evidence="9 10" key="1">
    <citation type="submission" date="2020-01" db="EMBL/GenBank/DDBJ databases">
        <authorList>
            <person name="Lee S.D."/>
        </authorList>
    </citation>
    <scope>NUCLEOTIDE SEQUENCE [LARGE SCALE GENOMIC DNA]</scope>
    <source>
        <strain evidence="9 10">SAP-35</strain>
    </source>
</reference>
<evidence type="ECO:0000313" key="9">
    <source>
        <dbReference type="EMBL" id="NGZ88312.1"/>
    </source>
</evidence>
<evidence type="ECO:0000256" key="2">
    <source>
        <dbReference type="ARBA" id="ARBA00012438"/>
    </source>
</evidence>
<sequence length="74" mass="8152">MSLCFRVDDDGSESPVDQRERIFEPFRRLEREQDHGTAGYGLGLAISTRAIALRGGVITVEDSPLGSARFTIVL</sequence>
<dbReference type="InterPro" id="IPR050351">
    <property type="entry name" value="BphY/WalK/GraS-like"/>
</dbReference>
<dbReference type="PANTHER" id="PTHR42878:SF7">
    <property type="entry name" value="SENSOR HISTIDINE KINASE GLRK"/>
    <property type="match status" value="1"/>
</dbReference>
<keyword evidence="5" id="KW-0418">Kinase</keyword>
<dbReference type="PROSITE" id="PS50109">
    <property type="entry name" value="HIS_KIN"/>
    <property type="match status" value="1"/>
</dbReference>
<gene>
    <name evidence="9" type="ORF">GW587_29170</name>
</gene>
<organism evidence="9 10">
    <name type="scientific">Duganella aceris</name>
    <dbReference type="NCBI Taxonomy" id="2703883"/>
    <lineage>
        <taxon>Bacteria</taxon>
        <taxon>Pseudomonadati</taxon>
        <taxon>Pseudomonadota</taxon>
        <taxon>Betaproteobacteria</taxon>
        <taxon>Burkholderiales</taxon>
        <taxon>Oxalobacteraceae</taxon>
        <taxon>Telluria group</taxon>
        <taxon>Duganella</taxon>
    </lineage>
</organism>
<evidence type="ECO:0000313" key="10">
    <source>
        <dbReference type="Proteomes" id="UP000666369"/>
    </source>
</evidence>
<dbReference type="PANTHER" id="PTHR42878">
    <property type="entry name" value="TWO-COMPONENT HISTIDINE KINASE"/>
    <property type="match status" value="1"/>
</dbReference>
<evidence type="ECO:0000256" key="5">
    <source>
        <dbReference type="ARBA" id="ARBA00022777"/>
    </source>
</evidence>
<protein>
    <recommendedName>
        <fullName evidence="2">histidine kinase</fullName>
        <ecNumber evidence="2">2.7.13.3</ecNumber>
    </recommendedName>
</protein>
<keyword evidence="7" id="KW-0902">Two-component regulatory system</keyword>
<comment type="caution">
    <text evidence="9">The sequence shown here is derived from an EMBL/GenBank/DDBJ whole genome shotgun (WGS) entry which is preliminary data.</text>
</comment>
<evidence type="ECO:0000256" key="1">
    <source>
        <dbReference type="ARBA" id="ARBA00000085"/>
    </source>
</evidence>
<dbReference type="EC" id="2.7.13.3" evidence="2"/>
<dbReference type="InterPro" id="IPR005467">
    <property type="entry name" value="His_kinase_dom"/>
</dbReference>
<dbReference type="RefSeq" id="WP_166108460.1">
    <property type="nucleotide sequence ID" value="NZ_JAADJT010000020.1"/>
</dbReference>
<feature type="domain" description="Histidine kinase" evidence="8">
    <location>
        <begin position="1"/>
        <end position="74"/>
    </location>
</feature>
<keyword evidence="3" id="KW-0808">Transferase</keyword>
<name>A0ABX0FUZ1_9BURK</name>
<evidence type="ECO:0000256" key="6">
    <source>
        <dbReference type="ARBA" id="ARBA00022840"/>
    </source>
</evidence>
<accession>A0ABX0FUZ1</accession>
<proteinExistence type="predicted"/>
<keyword evidence="4" id="KW-0547">Nucleotide-binding</keyword>
<dbReference type="Gene3D" id="3.30.565.10">
    <property type="entry name" value="Histidine kinase-like ATPase, C-terminal domain"/>
    <property type="match status" value="1"/>
</dbReference>
<dbReference type="PRINTS" id="PR00344">
    <property type="entry name" value="BCTRLSENSOR"/>
</dbReference>
<dbReference type="InterPro" id="IPR003594">
    <property type="entry name" value="HATPase_dom"/>
</dbReference>
<evidence type="ECO:0000256" key="4">
    <source>
        <dbReference type="ARBA" id="ARBA00022741"/>
    </source>
</evidence>
<dbReference type="EMBL" id="JAADJT010000020">
    <property type="protein sequence ID" value="NGZ88312.1"/>
    <property type="molecule type" value="Genomic_DNA"/>
</dbReference>
<evidence type="ECO:0000256" key="3">
    <source>
        <dbReference type="ARBA" id="ARBA00022679"/>
    </source>
</evidence>